<dbReference type="GO" id="GO:0017168">
    <property type="term" value="F:5-oxoprolinase (ATP-hydrolyzing) activity"/>
    <property type="evidence" value="ECO:0007669"/>
    <property type="project" value="UniProtKB-EC"/>
</dbReference>
<gene>
    <name evidence="1" type="ORF">PZE19_11595</name>
</gene>
<dbReference type="InterPro" id="IPR011330">
    <property type="entry name" value="Glyco_hydro/deAcase_b/a-brl"/>
</dbReference>
<dbReference type="PANTHER" id="PTHR30292:SF0">
    <property type="entry name" value="5-OXOPROLINASE SUBUNIT A"/>
    <property type="match status" value="1"/>
</dbReference>
<dbReference type="SUPFAM" id="SSF88713">
    <property type="entry name" value="Glycoside hydrolase/deacetylase"/>
    <property type="match status" value="1"/>
</dbReference>
<evidence type="ECO:0000313" key="1">
    <source>
        <dbReference type="EMBL" id="MDG3004419.1"/>
    </source>
</evidence>
<protein>
    <submittedName>
        <fullName evidence="1">LamB/YcsF family protein</fullName>
        <ecNumber evidence="1">3.5.2.9</ecNumber>
    </submittedName>
</protein>
<dbReference type="EC" id="3.5.2.9" evidence="1"/>
<keyword evidence="1" id="KW-0378">Hydrolase</keyword>
<comment type="caution">
    <text evidence="1">The sequence shown here is derived from an EMBL/GenBank/DDBJ whole genome shotgun (WGS) entry which is preliminary data.</text>
</comment>
<organism evidence="1 2">
    <name type="scientific">Paludisphaera mucosa</name>
    <dbReference type="NCBI Taxonomy" id="3030827"/>
    <lineage>
        <taxon>Bacteria</taxon>
        <taxon>Pseudomonadati</taxon>
        <taxon>Planctomycetota</taxon>
        <taxon>Planctomycetia</taxon>
        <taxon>Isosphaerales</taxon>
        <taxon>Isosphaeraceae</taxon>
        <taxon>Paludisphaera</taxon>
    </lineage>
</organism>
<evidence type="ECO:0000313" key="2">
    <source>
        <dbReference type="Proteomes" id="UP001216907"/>
    </source>
</evidence>
<dbReference type="PANTHER" id="PTHR30292">
    <property type="entry name" value="UNCHARACTERIZED PROTEIN YBGL-RELATED"/>
    <property type="match status" value="1"/>
</dbReference>
<dbReference type="EMBL" id="JARRAG010000002">
    <property type="protein sequence ID" value="MDG3004419.1"/>
    <property type="molecule type" value="Genomic_DNA"/>
</dbReference>
<proteinExistence type="predicted"/>
<name>A0ABT6FA09_9BACT</name>
<accession>A0ABT6FA09</accession>
<sequence>MNASNAEPRSIDVNADLGEGFPHDAALLERVTSASISCGAHAGDPESIRCTLREALARGVVVGAHPGYPDREGFGRRDRDLDAQMVERLICDQVADLRRLADEAGVEIRFLKPHGALYNQAQSREATARGVVAAAVALGLPLLGQPGTLPETLARSAGVVYIPEGFPDRRYRADGSLTPRAEPGAVLESPDELAANVRRLAAGGLVQTLCIHGDEAEALANASRLRAILDDLGIAVRPFVPGRS</sequence>
<keyword evidence="2" id="KW-1185">Reference proteome</keyword>
<dbReference type="Pfam" id="PF03746">
    <property type="entry name" value="LamB_YcsF"/>
    <property type="match status" value="1"/>
</dbReference>
<reference evidence="1 2" key="1">
    <citation type="submission" date="2023-03" db="EMBL/GenBank/DDBJ databases">
        <title>Paludisphaera mucosa sp. nov. a novel planctomycete from northern fen.</title>
        <authorList>
            <person name="Ivanova A."/>
        </authorList>
    </citation>
    <scope>NUCLEOTIDE SEQUENCE [LARGE SCALE GENOMIC DNA]</scope>
    <source>
        <strain evidence="1 2">Pla2</strain>
    </source>
</reference>
<dbReference type="RefSeq" id="WP_277860777.1">
    <property type="nucleotide sequence ID" value="NZ_JARRAG010000002.1"/>
</dbReference>
<dbReference type="Gene3D" id="3.20.20.370">
    <property type="entry name" value="Glycoside hydrolase/deacetylase"/>
    <property type="match status" value="1"/>
</dbReference>
<dbReference type="InterPro" id="IPR005501">
    <property type="entry name" value="LamB/YcsF/PxpA-like"/>
</dbReference>
<dbReference type="Proteomes" id="UP001216907">
    <property type="component" value="Unassembled WGS sequence"/>
</dbReference>